<dbReference type="Proteomes" id="UP000199200">
    <property type="component" value="Unassembled WGS sequence"/>
</dbReference>
<evidence type="ECO:0000313" key="3">
    <source>
        <dbReference type="Proteomes" id="UP000199200"/>
    </source>
</evidence>
<dbReference type="InterPro" id="IPR036249">
    <property type="entry name" value="Thioredoxin-like_sf"/>
</dbReference>
<name>A0A1H6YP40_9BACL</name>
<dbReference type="OrthoDB" id="2192230at2"/>
<dbReference type="Gene3D" id="3.40.30.10">
    <property type="entry name" value="Glutaredoxin"/>
    <property type="match status" value="1"/>
</dbReference>
<organism evidence="2 3">
    <name type="scientific">Bhargavaea ginsengi</name>
    <dbReference type="NCBI Taxonomy" id="426757"/>
    <lineage>
        <taxon>Bacteria</taxon>
        <taxon>Bacillati</taxon>
        <taxon>Bacillota</taxon>
        <taxon>Bacilli</taxon>
        <taxon>Bacillales</taxon>
        <taxon>Caryophanaceae</taxon>
        <taxon>Bhargavaea</taxon>
    </lineage>
</organism>
<reference evidence="3" key="1">
    <citation type="submission" date="2016-10" db="EMBL/GenBank/DDBJ databases">
        <authorList>
            <person name="Varghese N."/>
            <person name="Submissions S."/>
        </authorList>
    </citation>
    <scope>NUCLEOTIDE SEQUENCE [LARGE SCALE GENOMIC DNA]</scope>
    <source>
        <strain evidence="3">CGMCC 1.6763</strain>
    </source>
</reference>
<dbReference type="AlphaFoldDB" id="A0A1H6YP40"/>
<dbReference type="PANTHER" id="PTHR34386">
    <property type="entry name" value="GLUTAREDOXIN"/>
    <property type="match status" value="1"/>
</dbReference>
<dbReference type="EMBL" id="FNZF01000003">
    <property type="protein sequence ID" value="SEJ43088.1"/>
    <property type="molecule type" value="Genomic_DNA"/>
</dbReference>
<dbReference type="InterPro" id="IPR002109">
    <property type="entry name" value="Glutaredoxin"/>
</dbReference>
<proteinExistence type="predicted"/>
<sequence length="86" mass="9902">MSKEKPSIVVWSKQGCSYCGDVKEYLEKNGYEYRTVDVTEHDDRREILETKYGVRHVPVIEIGRGNRYEAVTEVGVEHLESALGRL</sequence>
<keyword evidence="3" id="KW-1185">Reference proteome</keyword>
<dbReference type="SUPFAM" id="SSF52833">
    <property type="entry name" value="Thioredoxin-like"/>
    <property type="match status" value="1"/>
</dbReference>
<dbReference type="Pfam" id="PF00462">
    <property type="entry name" value="Glutaredoxin"/>
    <property type="match status" value="1"/>
</dbReference>
<gene>
    <name evidence="2" type="ORF">SAMN04488127_1740</name>
</gene>
<dbReference type="GO" id="GO:0009055">
    <property type="term" value="F:electron transfer activity"/>
    <property type="evidence" value="ECO:0007669"/>
    <property type="project" value="TreeGrafter"/>
</dbReference>
<dbReference type="PROSITE" id="PS51354">
    <property type="entry name" value="GLUTAREDOXIN_2"/>
    <property type="match status" value="1"/>
</dbReference>
<evidence type="ECO:0000259" key="1">
    <source>
        <dbReference type="Pfam" id="PF00462"/>
    </source>
</evidence>
<dbReference type="PANTHER" id="PTHR34386:SF1">
    <property type="entry name" value="GLUTAREDOXIN-LIKE PROTEIN NRDH"/>
    <property type="match status" value="1"/>
</dbReference>
<dbReference type="GO" id="GO:0045454">
    <property type="term" value="P:cell redox homeostasis"/>
    <property type="evidence" value="ECO:0007669"/>
    <property type="project" value="TreeGrafter"/>
</dbReference>
<feature type="domain" description="Glutaredoxin" evidence="1">
    <location>
        <begin position="8"/>
        <end position="63"/>
    </location>
</feature>
<accession>A0A1H6YP40</accession>
<evidence type="ECO:0000313" key="2">
    <source>
        <dbReference type="EMBL" id="SEJ43088.1"/>
    </source>
</evidence>
<dbReference type="STRING" id="426757.SAMN04488127_1740"/>
<protein>
    <submittedName>
        <fullName evidence="2">Glutaredoxin</fullName>
    </submittedName>
</protein>
<dbReference type="InterPro" id="IPR051548">
    <property type="entry name" value="Grx-like_ET"/>
</dbReference>
<dbReference type="CDD" id="cd02976">
    <property type="entry name" value="NrdH"/>
    <property type="match status" value="1"/>
</dbReference>
<dbReference type="RefSeq" id="WP_092052315.1">
    <property type="nucleotide sequence ID" value="NZ_FNZF01000003.1"/>
</dbReference>